<accession>A0A0G0NA78</accession>
<dbReference type="EMBL" id="LBWR01000002">
    <property type="protein sequence ID" value="KKR12363.1"/>
    <property type="molecule type" value="Genomic_DNA"/>
</dbReference>
<dbReference type="STRING" id="1619013.UT41_C0002G0137"/>
<proteinExistence type="predicted"/>
<dbReference type="AlphaFoldDB" id="A0A0G0NA78"/>
<organism evidence="1 2">
    <name type="scientific">Candidatus Wolfebacteria bacterium GW2011_GWC2_39_22</name>
    <dbReference type="NCBI Taxonomy" id="1619013"/>
    <lineage>
        <taxon>Bacteria</taxon>
        <taxon>Candidatus Wolfeibacteriota</taxon>
    </lineage>
</organism>
<protein>
    <submittedName>
        <fullName evidence="1">Uncharacterized protein</fullName>
    </submittedName>
</protein>
<comment type="caution">
    <text evidence="1">The sequence shown here is derived from an EMBL/GenBank/DDBJ whole genome shotgun (WGS) entry which is preliminary data.</text>
</comment>
<evidence type="ECO:0000313" key="2">
    <source>
        <dbReference type="Proteomes" id="UP000034665"/>
    </source>
</evidence>
<dbReference type="Proteomes" id="UP000034665">
    <property type="component" value="Unassembled WGS sequence"/>
</dbReference>
<gene>
    <name evidence="1" type="ORF">UT41_C0002G0137</name>
</gene>
<evidence type="ECO:0000313" key="1">
    <source>
        <dbReference type="EMBL" id="KKR12363.1"/>
    </source>
</evidence>
<name>A0A0G0NA78_9BACT</name>
<reference evidence="1 2" key="1">
    <citation type="journal article" date="2015" name="Nature">
        <title>rRNA introns, odd ribosomes, and small enigmatic genomes across a large radiation of phyla.</title>
        <authorList>
            <person name="Brown C.T."/>
            <person name="Hug L.A."/>
            <person name="Thomas B.C."/>
            <person name="Sharon I."/>
            <person name="Castelle C.J."/>
            <person name="Singh A."/>
            <person name="Wilkins M.J."/>
            <person name="Williams K.H."/>
            <person name="Banfield J.F."/>
        </authorList>
    </citation>
    <scope>NUCLEOTIDE SEQUENCE [LARGE SCALE GENOMIC DNA]</scope>
</reference>
<sequence length="125" mass="13977">MEYPGQTGPVSFWSKVAKRNTEPGWPGTHYVDFDLAPFFVECSPVFRKGIREEIEKKTEFVAASIETPVDRSEVVRNSNTAYDHGVGVTIDSSQWPCVATIWAPTMISAIEKLRELAPPKQGCCR</sequence>